<sequence length="209" mass="22721">MKVIVFGATGTVGRLAVQDLLKAGHEVSAFARSPQKLDFADPKLRLIAGDAFKADEVAKAVEGHDAVVVALGAGMSRSSMIRSKGTLNVINAMQQQGVRRLVIQSTLGAHESWSNLNFFWKRIMFGALLKPVFKDHELQESLVRASGLDWTIVRPGAFTDGPAKGGYKENFPPSERNLSLKISRADIARFLTKQVADLTYLGRAVAISN</sequence>
<evidence type="ECO:0000313" key="2">
    <source>
        <dbReference type="EMBL" id="SEG63070.1"/>
    </source>
</evidence>
<dbReference type="AlphaFoldDB" id="A0A1H6BQY8"/>
<evidence type="ECO:0000313" key="3">
    <source>
        <dbReference type="Proteomes" id="UP000236752"/>
    </source>
</evidence>
<feature type="domain" description="NAD(P)-binding" evidence="1">
    <location>
        <begin position="7"/>
        <end position="197"/>
    </location>
</feature>
<proteinExistence type="predicted"/>
<dbReference type="GO" id="GO:0042602">
    <property type="term" value="F:riboflavin reductase (NADPH) activity"/>
    <property type="evidence" value="ECO:0007669"/>
    <property type="project" value="TreeGrafter"/>
</dbReference>
<reference evidence="2 3" key="1">
    <citation type="submission" date="2016-10" db="EMBL/GenBank/DDBJ databases">
        <authorList>
            <person name="de Groot N.N."/>
        </authorList>
    </citation>
    <scope>NUCLEOTIDE SEQUENCE [LARGE SCALE GENOMIC DNA]</scope>
    <source>
        <strain evidence="2 3">DSM 26915</strain>
    </source>
</reference>
<evidence type="ECO:0000259" key="1">
    <source>
        <dbReference type="Pfam" id="PF13460"/>
    </source>
</evidence>
<name>A0A1H6BQY8_9RHOB</name>
<gene>
    <name evidence="2" type="ORF">SAMN04488045_3721</name>
</gene>
<dbReference type="CDD" id="cd05244">
    <property type="entry name" value="BVR-B_like_SDR_a"/>
    <property type="match status" value="1"/>
</dbReference>
<keyword evidence="3" id="KW-1185">Reference proteome</keyword>
<dbReference type="InterPro" id="IPR016040">
    <property type="entry name" value="NAD(P)-bd_dom"/>
</dbReference>
<protein>
    <submittedName>
        <fullName evidence="2">Putative NADH-flavin reductase</fullName>
    </submittedName>
</protein>
<organism evidence="2 3">
    <name type="scientific">Thalassococcus halodurans</name>
    <dbReference type="NCBI Taxonomy" id="373675"/>
    <lineage>
        <taxon>Bacteria</taxon>
        <taxon>Pseudomonadati</taxon>
        <taxon>Pseudomonadota</taxon>
        <taxon>Alphaproteobacteria</taxon>
        <taxon>Rhodobacterales</taxon>
        <taxon>Roseobacteraceae</taxon>
        <taxon>Thalassococcus</taxon>
    </lineage>
</organism>
<dbReference type="InterPro" id="IPR036291">
    <property type="entry name" value="NAD(P)-bd_dom_sf"/>
</dbReference>
<dbReference type="OrthoDB" id="7419852at2"/>
<dbReference type="RefSeq" id="WP_103911873.1">
    <property type="nucleotide sequence ID" value="NZ_FNUZ01000008.1"/>
</dbReference>
<dbReference type="SUPFAM" id="SSF51735">
    <property type="entry name" value="NAD(P)-binding Rossmann-fold domains"/>
    <property type="match status" value="1"/>
</dbReference>
<dbReference type="GO" id="GO:0004074">
    <property type="term" value="F:biliverdin reductase [NAD(P)H] activity"/>
    <property type="evidence" value="ECO:0007669"/>
    <property type="project" value="TreeGrafter"/>
</dbReference>
<dbReference type="Gene3D" id="3.40.50.720">
    <property type="entry name" value="NAD(P)-binding Rossmann-like Domain"/>
    <property type="match status" value="1"/>
</dbReference>
<dbReference type="PANTHER" id="PTHR43355:SF2">
    <property type="entry name" value="FLAVIN REDUCTASE (NADPH)"/>
    <property type="match status" value="1"/>
</dbReference>
<dbReference type="InterPro" id="IPR051606">
    <property type="entry name" value="Polyketide_Oxido-like"/>
</dbReference>
<dbReference type="EMBL" id="FNUZ01000008">
    <property type="protein sequence ID" value="SEG63070.1"/>
    <property type="molecule type" value="Genomic_DNA"/>
</dbReference>
<dbReference type="Pfam" id="PF13460">
    <property type="entry name" value="NAD_binding_10"/>
    <property type="match status" value="1"/>
</dbReference>
<accession>A0A1H6BQY8</accession>
<dbReference type="PANTHER" id="PTHR43355">
    <property type="entry name" value="FLAVIN REDUCTASE (NADPH)"/>
    <property type="match status" value="1"/>
</dbReference>
<dbReference type="Proteomes" id="UP000236752">
    <property type="component" value="Unassembled WGS sequence"/>
</dbReference>